<evidence type="ECO:0000313" key="11">
    <source>
        <dbReference type="Proteomes" id="UP000186143"/>
    </source>
</evidence>
<keyword evidence="6" id="KW-0418">Kinase</keyword>
<feature type="domain" description="Response regulatory" evidence="9">
    <location>
        <begin position="11"/>
        <end position="127"/>
    </location>
</feature>
<dbReference type="InterPro" id="IPR011102">
    <property type="entry name" value="Sig_transdc_His_kinase_HWE"/>
</dbReference>
<evidence type="ECO:0000256" key="6">
    <source>
        <dbReference type="ARBA" id="ARBA00022777"/>
    </source>
</evidence>
<evidence type="ECO:0000256" key="1">
    <source>
        <dbReference type="ARBA" id="ARBA00000085"/>
    </source>
</evidence>
<dbReference type="STRING" id="1672749.BJF92_23845"/>
<dbReference type="RefSeq" id="WP_075632937.1">
    <property type="nucleotide sequence ID" value="NZ_MKIO01000017.1"/>
</dbReference>
<dbReference type="SMART" id="SM00448">
    <property type="entry name" value="REC"/>
    <property type="match status" value="1"/>
</dbReference>
<comment type="caution">
    <text evidence="10">The sequence shown here is derived from an EMBL/GenBank/DDBJ whole genome shotgun (WGS) entry which is preliminary data.</text>
</comment>
<dbReference type="Proteomes" id="UP000186143">
    <property type="component" value="Unassembled WGS sequence"/>
</dbReference>
<proteinExistence type="predicted"/>
<dbReference type="Gene3D" id="3.30.565.10">
    <property type="entry name" value="Histidine kinase-like ATPase, C-terminal domain"/>
    <property type="match status" value="1"/>
</dbReference>
<evidence type="ECO:0000256" key="5">
    <source>
        <dbReference type="ARBA" id="ARBA00022741"/>
    </source>
</evidence>
<evidence type="ECO:0000259" key="9">
    <source>
        <dbReference type="PROSITE" id="PS50110"/>
    </source>
</evidence>
<evidence type="ECO:0000256" key="7">
    <source>
        <dbReference type="ARBA" id="ARBA00022840"/>
    </source>
</evidence>
<evidence type="ECO:0000256" key="3">
    <source>
        <dbReference type="ARBA" id="ARBA00022553"/>
    </source>
</evidence>
<dbReference type="SUPFAM" id="SSF52172">
    <property type="entry name" value="CheY-like"/>
    <property type="match status" value="1"/>
</dbReference>
<dbReference type="EMBL" id="MKIO01000017">
    <property type="protein sequence ID" value="OLP57454.1"/>
    <property type="molecule type" value="Genomic_DNA"/>
</dbReference>
<feature type="modified residue" description="4-aspartylphosphate" evidence="8">
    <location>
        <position position="62"/>
    </location>
</feature>
<dbReference type="GO" id="GO:0000160">
    <property type="term" value="P:phosphorelay signal transduction system"/>
    <property type="evidence" value="ECO:0007669"/>
    <property type="project" value="InterPro"/>
</dbReference>
<dbReference type="PANTHER" id="PTHR41523:SF7">
    <property type="entry name" value="HISTIDINE KINASE"/>
    <property type="match status" value="1"/>
</dbReference>
<name>A0A1Q9APV7_9HYPH</name>
<organism evidence="10 11">
    <name type="scientific">Xaviernesmea rhizosphaerae</name>
    <dbReference type="NCBI Taxonomy" id="1672749"/>
    <lineage>
        <taxon>Bacteria</taxon>
        <taxon>Pseudomonadati</taxon>
        <taxon>Pseudomonadota</taxon>
        <taxon>Alphaproteobacteria</taxon>
        <taxon>Hyphomicrobiales</taxon>
        <taxon>Rhizobiaceae</taxon>
        <taxon>Rhizobium/Agrobacterium group</taxon>
        <taxon>Xaviernesmea</taxon>
    </lineage>
</organism>
<dbReference type="CDD" id="cd00156">
    <property type="entry name" value="REC"/>
    <property type="match status" value="1"/>
</dbReference>
<keyword evidence="4" id="KW-0808">Transferase</keyword>
<dbReference type="GO" id="GO:0004673">
    <property type="term" value="F:protein histidine kinase activity"/>
    <property type="evidence" value="ECO:0007669"/>
    <property type="project" value="UniProtKB-EC"/>
</dbReference>
<dbReference type="PROSITE" id="PS50110">
    <property type="entry name" value="RESPONSE_REGULATORY"/>
    <property type="match status" value="1"/>
</dbReference>
<keyword evidence="7" id="KW-0067">ATP-binding</keyword>
<evidence type="ECO:0000256" key="4">
    <source>
        <dbReference type="ARBA" id="ARBA00022679"/>
    </source>
</evidence>
<dbReference type="OrthoDB" id="341208at2"/>
<dbReference type="Gene3D" id="3.40.50.2300">
    <property type="match status" value="1"/>
</dbReference>
<dbReference type="InterPro" id="IPR001789">
    <property type="entry name" value="Sig_transdc_resp-reg_receiver"/>
</dbReference>
<dbReference type="SMART" id="SM00911">
    <property type="entry name" value="HWE_HK"/>
    <property type="match status" value="1"/>
</dbReference>
<protein>
    <recommendedName>
        <fullName evidence="2">histidine kinase</fullName>
        <ecNumber evidence="2">2.7.13.3</ecNumber>
    </recommendedName>
</protein>
<dbReference type="SUPFAM" id="SSF55874">
    <property type="entry name" value="ATPase domain of HSP90 chaperone/DNA topoisomerase II/histidine kinase"/>
    <property type="match status" value="1"/>
</dbReference>
<dbReference type="Pfam" id="PF00072">
    <property type="entry name" value="Response_reg"/>
    <property type="match status" value="1"/>
</dbReference>
<keyword evidence="3 8" id="KW-0597">Phosphoprotein</keyword>
<dbReference type="PANTHER" id="PTHR41523">
    <property type="entry name" value="TWO-COMPONENT SYSTEM SENSOR PROTEIN"/>
    <property type="match status" value="1"/>
</dbReference>
<comment type="catalytic activity">
    <reaction evidence="1">
        <text>ATP + protein L-histidine = ADP + protein N-phospho-L-histidine.</text>
        <dbReference type="EC" id="2.7.13.3"/>
    </reaction>
</comment>
<dbReference type="Pfam" id="PF07536">
    <property type="entry name" value="HWE_HK"/>
    <property type="match status" value="1"/>
</dbReference>
<accession>A0A1Q9APV7</accession>
<keyword evidence="5" id="KW-0547">Nucleotide-binding</keyword>
<dbReference type="EC" id="2.7.13.3" evidence="2"/>
<dbReference type="InterPro" id="IPR011006">
    <property type="entry name" value="CheY-like_superfamily"/>
</dbReference>
<dbReference type="InterPro" id="IPR036890">
    <property type="entry name" value="HATPase_C_sf"/>
</dbReference>
<evidence type="ECO:0000256" key="8">
    <source>
        <dbReference type="PROSITE-ProRule" id="PRU00169"/>
    </source>
</evidence>
<sequence length="357" mass="39681">MAAHENSTAARLLLLEDSALDAELICEFLRDIVPPPVIVRVSLRDDFAAALAEGGIDLILADFSLPDFDGMSALDMARELAPHLPFIFVSGVLGEEVAIESFRRGATDYILKQRLIRLPAAVERALAEAREKAERLRAERQKEVLVRELSHRVKNTMAMVMSLVRRTLVRGQPAEDYVANLLQRLGAMADAHALLFETNWSETDLLEVVRRTMEPYLRSGIGRIPTRTGPARLGNGEAEERRIEIHADAFVPLSPKPALALSMVFNELATNAVKHGALAHEGGRVVISWNEDAGEPDHVRIIWREIDGPSVERPEREGFGTTLIKRSVEYELQGSVTLNYRATGFLCEILIPKVIEL</sequence>
<reference evidence="10 11" key="1">
    <citation type="submission" date="2016-09" db="EMBL/GenBank/DDBJ databases">
        <title>Rhizobium sp. nov., a novel species isolated from the rice rhizosphere.</title>
        <authorList>
            <person name="Zhao J."/>
            <person name="Zhang X."/>
        </authorList>
    </citation>
    <scope>NUCLEOTIDE SEQUENCE [LARGE SCALE GENOMIC DNA]</scope>
    <source>
        <strain evidence="10 11">MH17</strain>
    </source>
</reference>
<evidence type="ECO:0000256" key="2">
    <source>
        <dbReference type="ARBA" id="ARBA00012438"/>
    </source>
</evidence>
<gene>
    <name evidence="10" type="ORF">BJF92_23845</name>
</gene>
<dbReference type="AlphaFoldDB" id="A0A1Q9APV7"/>
<evidence type="ECO:0000313" key="10">
    <source>
        <dbReference type="EMBL" id="OLP57454.1"/>
    </source>
</evidence>
<dbReference type="GO" id="GO:0005524">
    <property type="term" value="F:ATP binding"/>
    <property type="evidence" value="ECO:0007669"/>
    <property type="project" value="UniProtKB-KW"/>
</dbReference>